<proteinExistence type="predicted"/>
<name>A0A2J6PM36_9HELO</name>
<dbReference type="PANTHER" id="PTHR42052">
    <property type="entry name" value="ABM DOMAIN-CONTAINING PROTEIN"/>
    <property type="match status" value="1"/>
</dbReference>
<protein>
    <recommendedName>
        <fullName evidence="3">ABM domain-containing protein</fullName>
    </recommendedName>
</protein>
<dbReference type="OrthoDB" id="3542212at2759"/>
<dbReference type="Proteomes" id="UP000235672">
    <property type="component" value="Unassembled WGS sequence"/>
</dbReference>
<sequence length="207" mass="23691">MSILEILQLKVKPTTEPSNPAILASLRTVRQSLAQKIHATQSRFYHTIEDTSLIYVLGLWDSLSQHQVFLSSPLKDEILSPQEDLLDFGWCIHIEMDSMNQLPLKAPILSIARIKLKSGDYHVKQHEEITARYRSVLKARMGPCGVVEGWRIDGEDGESEQVVITGWGTKEDHLEFSAGLSERNEDYRGLREHWESVEVSHVRDMER</sequence>
<keyword evidence="2" id="KW-1185">Reference proteome</keyword>
<organism evidence="1 2">
    <name type="scientific">Hyaloscypha hepaticicola</name>
    <dbReference type="NCBI Taxonomy" id="2082293"/>
    <lineage>
        <taxon>Eukaryota</taxon>
        <taxon>Fungi</taxon>
        <taxon>Dikarya</taxon>
        <taxon>Ascomycota</taxon>
        <taxon>Pezizomycotina</taxon>
        <taxon>Leotiomycetes</taxon>
        <taxon>Helotiales</taxon>
        <taxon>Hyaloscyphaceae</taxon>
        <taxon>Hyaloscypha</taxon>
    </lineage>
</organism>
<dbReference type="EMBL" id="KZ613516">
    <property type="protein sequence ID" value="PMD15077.1"/>
    <property type="molecule type" value="Genomic_DNA"/>
</dbReference>
<reference evidence="1 2" key="1">
    <citation type="submission" date="2016-05" db="EMBL/GenBank/DDBJ databases">
        <title>A degradative enzymes factory behind the ericoid mycorrhizal symbiosis.</title>
        <authorList>
            <consortium name="DOE Joint Genome Institute"/>
            <person name="Martino E."/>
            <person name="Morin E."/>
            <person name="Grelet G."/>
            <person name="Kuo A."/>
            <person name="Kohler A."/>
            <person name="Daghino S."/>
            <person name="Barry K."/>
            <person name="Choi C."/>
            <person name="Cichocki N."/>
            <person name="Clum A."/>
            <person name="Copeland A."/>
            <person name="Hainaut M."/>
            <person name="Haridas S."/>
            <person name="Labutti K."/>
            <person name="Lindquist E."/>
            <person name="Lipzen A."/>
            <person name="Khouja H.-R."/>
            <person name="Murat C."/>
            <person name="Ohm R."/>
            <person name="Olson A."/>
            <person name="Spatafora J."/>
            <person name="Veneault-Fourrey C."/>
            <person name="Henrissat B."/>
            <person name="Grigoriev I."/>
            <person name="Martin F."/>
            <person name="Perotto S."/>
        </authorList>
    </citation>
    <scope>NUCLEOTIDE SEQUENCE [LARGE SCALE GENOMIC DNA]</scope>
    <source>
        <strain evidence="1 2">UAMH 7357</strain>
    </source>
</reference>
<dbReference type="PANTHER" id="PTHR42052:SF1">
    <property type="entry name" value="ABM DOMAIN-CONTAINING PROTEIN"/>
    <property type="match status" value="1"/>
</dbReference>
<evidence type="ECO:0000313" key="2">
    <source>
        <dbReference type="Proteomes" id="UP000235672"/>
    </source>
</evidence>
<accession>A0A2J6PM36</accession>
<dbReference type="AlphaFoldDB" id="A0A2J6PM36"/>
<gene>
    <name evidence="1" type="ORF">NA56DRAFT_754313</name>
</gene>
<evidence type="ECO:0008006" key="3">
    <source>
        <dbReference type="Google" id="ProtNLM"/>
    </source>
</evidence>
<evidence type="ECO:0000313" key="1">
    <source>
        <dbReference type="EMBL" id="PMD15077.1"/>
    </source>
</evidence>
<dbReference type="Gene3D" id="3.30.70.100">
    <property type="match status" value="1"/>
</dbReference>